<protein>
    <submittedName>
        <fullName evidence="8">Vat2 protein</fullName>
    </submittedName>
</protein>
<dbReference type="CDD" id="cd19511">
    <property type="entry name" value="RecA-like_CDC48_r2-like"/>
    <property type="match status" value="1"/>
</dbReference>
<evidence type="ECO:0000256" key="1">
    <source>
        <dbReference type="ARBA" id="ARBA00009833"/>
    </source>
</evidence>
<dbReference type="Pfam" id="PF02359">
    <property type="entry name" value="CDC48_N"/>
    <property type="match status" value="1"/>
</dbReference>
<dbReference type="SMART" id="SM00382">
    <property type="entry name" value="AAA"/>
    <property type="match status" value="2"/>
</dbReference>
<dbReference type="SUPFAM" id="SSF54585">
    <property type="entry name" value="Cdc48 domain 2-like"/>
    <property type="match status" value="1"/>
</dbReference>
<dbReference type="InterPro" id="IPR041569">
    <property type="entry name" value="AAA_lid_3"/>
</dbReference>
<dbReference type="InterPro" id="IPR003593">
    <property type="entry name" value="AAA+_ATPase"/>
</dbReference>
<dbReference type="Proteomes" id="UP000030787">
    <property type="component" value="Chromosome"/>
</dbReference>
<feature type="domain" description="AAA+ ATPase" evidence="5">
    <location>
        <begin position="496"/>
        <end position="632"/>
    </location>
</feature>
<feature type="domain" description="CDC48" evidence="6">
    <location>
        <begin position="110"/>
        <end position="176"/>
    </location>
</feature>
<evidence type="ECO:0000259" key="6">
    <source>
        <dbReference type="SMART" id="SM01072"/>
    </source>
</evidence>
<dbReference type="GeneID" id="24819065"/>
<dbReference type="Pfam" id="PF00004">
    <property type="entry name" value="AAA"/>
    <property type="match status" value="2"/>
</dbReference>
<dbReference type="Gene3D" id="1.10.8.60">
    <property type="match status" value="2"/>
</dbReference>
<evidence type="ECO:0000313" key="9">
    <source>
        <dbReference type="Proteomes" id="UP000030787"/>
    </source>
</evidence>
<accession>A0A0A7LDK8</accession>
<evidence type="ECO:0000256" key="2">
    <source>
        <dbReference type="ARBA" id="ARBA00022737"/>
    </source>
</evidence>
<dbReference type="Gene3D" id="2.40.40.20">
    <property type="match status" value="1"/>
</dbReference>
<keyword evidence="4" id="KW-0067">ATP-binding</keyword>
<dbReference type="PROSITE" id="PS00674">
    <property type="entry name" value="AAA"/>
    <property type="match status" value="2"/>
</dbReference>
<dbReference type="FunFam" id="3.40.50.300:FF:000018">
    <property type="entry name" value="Cell division control 48"/>
    <property type="match status" value="1"/>
</dbReference>
<dbReference type="RefSeq" id="WP_048113428.1">
    <property type="nucleotide sequence ID" value="NZ_CP010070.1"/>
</dbReference>
<dbReference type="GO" id="GO:0005524">
    <property type="term" value="F:ATP binding"/>
    <property type="evidence" value="ECO:0007669"/>
    <property type="project" value="UniProtKB-KW"/>
</dbReference>
<dbReference type="InterPro" id="IPR027417">
    <property type="entry name" value="P-loop_NTPase"/>
</dbReference>
<dbReference type="InterPro" id="IPR009010">
    <property type="entry name" value="Asp_de-COase-like_dom_sf"/>
</dbReference>
<dbReference type="Gene3D" id="3.40.50.300">
    <property type="entry name" value="P-loop containing nucleotide triphosphate hydrolases"/>
    <property type="match status" value="2"/>
</dbReference>
<name>A0A0A7LDK8_9ARCH</name>
<reference evidence="8 9" key="1">
    <citation type="journal article" date="2014" name="Appl. Environ. Microbiol.">
        <title>Comparative Genome Analysis of 'Candidatus Methanoplasma termitum' Indicates a New Mode of Energy Metabolism in the Seventh Order of Methanogens.</title>
        <authorList>
            <person name="Lang K."/>
            <person name="Schuldes J."/>
            <person name="Klingl A."/>
            <person name="Poehlein A."/>
            <person name="Daniel R."/>
            <person name="Brune A."/>
        </authorList>
    </citation>
    <scope>NUCLEOTIDE SEQUENCE [LARGE SCALE GENOMIC DNA]</scope>
    <source>
        <strain evidence="9">Mpt1</strain>
    </source>
</reference>
<dbReference type="InterPro" id="IPR003959">
    <property type="entry name" value="ATPase_AAA_core"/>
</dbReference>
<keyword evidence="3" id="KW-0547">Nucleotide-binding</keyword>
<dbReference type="InterPro" id="IPR003338">
    <property type="entry name" value="CDC4_N-term_subdom"/>
</dbReference>
<feature type="domain" description="AAA+ ATPase" evidence="5">
    <location>
        <begin position="225"/>
        <end position="361"/>
    </location>
</feature>
<dbReference type="KEGG" id="mear:Mpt1_c14070"/>
<dbReference type="InterPro" id="IPR029067">
    <property type="entry name" value="CDC48_domain_2-like_sf"/>
</dbReference>
<dbReference type="NCBIfam" id="TIGR01243">
    <property type="entry name" value="CDC48"/>
    <property type="match status" value="1"/>
</dbReference>
<dbReference type="FunFam" id="3.40.50.300:FF:000012">
    <property type="entry name" value="Transitional endoplasmic reticulum ATPase"/>
    <property type="match status" value="1"/>
</dbReference>
<sequence>MEKFLELKVAMAQRQSEAGYGRARLDNDARKKLGLDLGDVIEIIGKKTAVAKVFKGEAGDDGMKLIRIDGLTRTSAEVSVDETVKIKKCIPETAQKVVLSPNISENKRISYEAGIDDVFRSGLEGRPLIVGMDVMIPNIALMGNRATYHVQSTVPRGPVIVSTATEIVIKSEPVKAEKDSETPVRTGRTTYDDIGGLDDELKRIREMIELPLKHPELFDRMGISAPKGVLLYGPPGTGKTLIAEAVANESGASFYSIRGPEIMGKYYGQSEERLRKIFENAEDKAPSIIFLDEIDSIAPNRDSTYGEVERRVVAQLLTLMDGMGGRGNVIVIGATNREDSIDPALRRPGRFDREIEIGVPNMQGRKSILEVHTRDMPLADDVKIDEIASMTQGFVGADLASLARESAMKCLSKHMSKLDLDKPVPQSTLEAMKVDMADFADALAEVEPSGMRELFVEIPKVRWKDIGGLEHIKKEIQEVFIPIEGQKSFERLGIEPGKAVLLYGPPGTGKTLIAKAVANESGANFISISGPEIASKWMGESEQAIRKIFKKAKQMAPCIIFFDEIDSIAPIRGEGDSQTWERVVAQLLTSMDGIESMNRVMIMAATNRPDMIDPALLRPGRMDRMILVGKPDLEARKSILKVHTEKMPLKDVDLVAIAKMTDGFVGADIAALCREAGLSAYRRDNNAQYVTERDFKDAMERVHQSVDESTFVKYETLSKEMRKLHTGWKDQPFYG</sequence>
<dbReference type="Pfam" id="PF17862">
    <property type="entry name" value="AAA_lid_3"/>
    <property type="match status" value="2"/>
</dbReference>
<organism evidence="8 9">
    <name type="scientific">Candidatus Methanoplasma termitum</name>
    <dbReference type="NCBI Taxonomy" id="1577791"/>
    <lineage>
        <taxon>Archaea</taxon>
        <taxon>Methanobacteriati</taxon>
        <taxon>Thermoplasmatota</taxon>
        <taxon>Thermoplasmata</taxon>
        <taxon>Methanomassiliicoccales</taxon>
        <taxon>Methanomassiliicoccaceae</taxon>
        <taxon>Candidatus Methanoplasma</taxon>
    </lineage>
</organism>
<evidence type="ECO:0000256" key="3">
    <source>
        <dbReference type="ARBA" id="ARBA00022741"/>
    </source>
</evidence>
<dbReference type="InterPro" id="IPR003960">
    <property type="entry name" value="ATPase_AAA_CS"/>
</dbReference>
<dbReference type="Pfam" id="PF02933">
    <property type="entry name" value="CDC48_2"/>
    <property type="match status" value="1"/>
</dbReference>
<dbReference type="FunFam" id="1.10.8.60:FF:000057">
    <property type="entry name" value="AAA family ATPase, CDC48 subfamily"/>
    <property type="match status" value="1"/>
</dbReference>
<evidence type="ECO:0000259" key="7">
    <source>
        <dbReference type="SMART" id="SM01073"/>
    </source>
</evidence>
<dbReference type="PANTHER" id="PTHR23077:SF171">
    <property type="entry name" value="NUCLEAR VALOSIN-CONTAINING PROTEIN-LIKE"/>
    <property type="match status" value="1"/>
</dbReference>
<dbReference type="SUPFAM" id="SSF52540">
    <property type="entry name" value="P-loop containing nucleoside triphosphate hydrolases"/>
    <property type="match status" value="2"/>
</dbReference>
<dbReference type="EMBL" id="CP010070">
    <property type="protein sequence ID" value="AIZ57265.1"/>
    <property type="molecule type" value="Genomic_DNA"/>
</dbReference>
<gene>
    <name evidence="8" type="primary">vat2</name>
    <name evidence="8" type="ORF">Mpt1_c14070</name>
</gene>
<dbReference type="AlphaFoldDB" id="A0A0A7LDK8"/>
<dbReference type="Gene3D" id="3.10.330.10">
    <property type="match status" value="1"/>
</dbReference>
<evidence type="ECO:0000313" key="8">
    <source>
        <dbReference type="EMBL" id="AIZ57265.1"/>
    </source>
</evidence>
<proteinExistence type="inferred from homology"/>
<evidence type="ECO:0000256" key="4">
    <source>
        <dbReference type="ARBA" id="ARBA00022840"/>
    </source>
</evidence>
<dbReference type="InterPro" id="IPR004201">
    <property type="entry name" value="Cdc48_dom2"/>
</dbReference>
<dbReference type="STRING" id="1577791.Mpt1_c14070"/>
<dbReference type="SMART" id="SM01072">
    <property type="entry name" value="CDC48_2"/>
    <property type="match status" value="1"/>
</dbReference>
<comment type="similarity">
    <text evidence="1">Belongs to the AAA ATPase family. CDC48 subfamily.</text>
</comment>
<dbReference type="SUPFAM" id="SSF50692">
    <property type="entry name" value="ADC-like"/>
    <property type="match status" value="1"/>
</dbReference>
<dbReference type="PANTHER" id="PTHR23077">
    <property type="entry name" value="AAA-FAMILY ATPASE"/>
    <property type="match status" value="1"/>
</dbReference>
<dbReference type="GO" id="GO:0005737">
    <property type="term" value="C:cytoplasm"/>
    <property type="evidence" value="ECO:0007669"/>
    <property type="project" value="UniProtKB-ARBA"/>
</dbReference>
<keyword evidence="2" id="KW-0677">Repeat</keyword>
<dbReference type="InterPro" id="IPR005938">
    <property type="entry name" value="AAA_ATPase_CDC48"/>
</dbReference>
<dbReference type="HOGENOM" id="CLU_000688_12_2_2"/>
<dbReference type="GO" id="GO:0016887">
    <property type="term" value="F:ATP hydrolysis activity"/>
    <property type="evidence" value="ECO:0007669"/>
    <property type="project" value="InterPro"/>
</dbReference>
<dbReference type="FunFam" id="2.40.40.20:FF:000007">
    <property type="entry name" value="AAA family ATPase"/>
    <property type="match status" value="1"/>
</dbReference>
<evidence type="ECO:0000259" key="5">
    <source>
        <dbReference type="SMART" id="SM00382"/>
    </source>
</evidence>
<dbReference type="SMART" id="SM01073">
    <property type="entry name" value="CDC48_N"/>
    <property type="match status" value="1"/>
</dbReference>
<keyword evidence="9" id="KW-1185">Reference proteome</keyword>
<feature type="domain" description="CDC48 N-terminal subdomain" evidence="7">
    <location>
        <begin position="6"/>
        <end position="91"/>
    </location>
</feature>
<dbReference type="OrthoDB" id="77269at2157"/>
<dbReference type="InterPro" id="IPR050168">
    <property type="entry name" value="AAA_ATPase_domain"/>
</dbReference>